<accession>H2Y1Y1</accession>
<dbReference type="PANTHER" id="PTHR12219:SF17">
    <property type="entry name" value="WD REPEAT-CONTAINING PROTEIN 93"/>
    <property type="match status" value="1"/>
</dbReference>
<dbReference type="EMBL" id="EAAA01001559">
    <property type="status" value="NOT_ANNOTATED_CDS"/>
    <property type="molecule type" value="Genomic_DNA"/>
</dbReference>
<dbReference type="Pfam" id="PF21030">
    <property type="entry name" value="WDR93"/>
    <property type="match status" value="1"/>
</dbReference>
<dbReference type="Ensembl" id="ENSCINT00000033748.1">
    <property type="protein sequence ID" value="ENSCINP00000035916.1"/>
    <property type="gene ID" value="ENSCING00000023484.1"/>
</dbReference>
<evidence type="ECO:0000313" key="2">
    <source>
        <dbReference type="Proteomes" id="UP000008144"/>
    </source>
</evidence>
<reference evidence="1" key="4">
    <citation type="submission" date="2025-09" db="UniProtKB">
        <authorList>
            <consortium name="Ensembl"/>
        </authorList>
    </citation>
    <scope>IDENTIFICATION</scope>
</reference>
<evidence type="ECO:0000313" key="1">
    <source>
        <dbReference type="Ensembl" id="ENSCINP00000035916.1"/>
    </source>
</evidence>
<dbReference type="GO" id="GO:0022900">
    <property type="term" value="P:electron transport chain"/>
    <property type="evidence" value="ECO:0007669"/>
    <property type="project" value="InterPro"/>
</dbReference>
<dbReference type="AlphaFoldDB" id="H2Y1Y1"/>
<sequence>VVSKKAGKDFSTTMPVYIRSGELNIPAPSISTVDDEDEDGVYLLDPELVVDELPQPFRMIDKVLTGIVEDVWDEIVDREKKREEEMRRVRPPVYNPTSKVEEFTNLSCMVHSNDARYMFVAFETGDLVAFDAVTHDRVAQWVSPDETICFEKLNCAVIGTQTYLLATIDDMGFSRLIVFTGDGFHVIQLLNEQPEGSPKSNAVKFQLSVNGDFCGLSLECEGVSWVDFYKLPRDNWLREIENAQ</sequence>
<dbReference type="Proteomes" id="UP000008144">
    <property type="component" value="Chromosome 2"/>
</dbReference>
<dbReference type="STRING" id="7719.ENSCINP00000035916"/>
<dbReference type="GeneTree" id="ENSGT00390000009995"/>
<reference evidence="1" key="2">
    <citation type="journal article" date="2008" name="Genome Biol.">
        <title>Improved genome assembly and evidence-based global gene model set for the chordate Ciona intestinalis: new insight into intron and operon populations.</title>
        <authorList>
            <person name="Satou Y."/>
            <person name="Mineta K."/>
            <person name="Ogasawara M."/>
            <person name="Sasakura Y."/>
            <person name="Shoguchi E."/>
            <person name="Ueno K."/>
            <person name="Yamada L."/>
            <person name="Matsumoto J."/>
            <person name="Wasserscheid J."/>
            <person name="Dewar K."/>
            <person name="Wiley G.B."/>
            <person name="Macmil S.L."/>
            <person name="Roe B.A."/>
            <person name="Zeller R.W."/>
            <person name="Hastings K.E."/>
            <person name="Lemaire P."/>
            <person name="Lindquist E."/>
            <person name="Endo T."/>
            <person name="Hotta K."/>
            <person name="Inaba K."/>
        </authorList>
    </citation>
    <scope>NUCLEOTIDE SEQUENCE [LARGE SCALE GENOMIC DNA]</scope>
    <source>
        <strain evidence="1">wild type</strain>
    </source>
</reference>
<dbReference type="InterPro" id="IPR049547">
    <property type="entry name" value="WDR93_beta-prop"/>
</dbReference>
<dbReference type="PANTHER" id="PTHR12219">
    <property type="entry name" value="NADH-UBIQUINONE OXIDOREDUCTASE"/>
    <property type="match status" value="1"/>
</dbReference>
<name>H2Y1Y1_CIOIN</name>
<dbReference type="InParanoid" id="H2Y1Y1"/>
<dbReference type="HOGENOM" id="CLU_1140164_0_0_1"/>
<reference evidence="2" key="1">
    <citation type="journal article" date="2002" name="Science">
        <title>The draft genome of Ciona intestinalis: insights into chordate and vertebrate origins.</title>
        <authorList>
            <person name="Dehal P."/>
            <person name="Satou Y."/>
            <person name="Campbell R.K."/>
            <person name="Chapman J."/>
            <person name="Degnan B."/>
            <person name="De Tomaso A."/>
            <person name="Davidson B."/>
            <person name="Di Gregorio A."/>
            <person name="Gelpke M."/>
            <person name="Goodstein D.M."/>
            <person name="Harafuji N."/>
            <person name="Hastings K.E."/>
            <person name="Ho I."/>
            <person name="Hotta K."/>
            <person name="Huang W."/>
            <person name="Kawashima T."/>
            <person name="Lemaire P."/>
            <person name="Martinez D."/>
            <person name="Meinertzhagen I.A."/>
            <person name="Necula S."/>
            <person name="Nonaka M."/>
            <person name="Putnam N."/>
            <person name="Rash S."/>
            <person name="Saiga H."/>
            <person name="Satake M."/>
            <person name="Terry A."/>
            <person name="Yamada L."/>
            <person name="Wang H.G."/>
            <person name="Awazu S."/>
            <person name="Azumi K."/>
            <person name="Boore J."/>
            <person name="Branno M."/>
            <person name="Chin-Bow S."/>
            <person name="DeSantis R."/>
            <person name="Doyle S."/>
            <person name="Francino P."/>
            <person name="Keys D.N."/>
            <person name="Haga S."/>
            <person name="Hayashi H."/>
            <person name="Hino K."/>
            <person name="Imai K.S."/>
            <person name="Inaba K."/>
            <person name="Kano S."/>
            <person name="Kobayashi K."/>
            <person name="Kobayashi M."/>
            <person name="Lee B.I."/>
            <person name="Makabe K.W."/>
            <person name="Manohar C."/>
            <person name="Matassi G."/>
            <person name="Medina M."/>
            <person name="Mochizuki Y."/>
            <person name="Mount S."/>
            <person name="Morishita T."/>
            <person name="Miura S."/>
            <person name="Nakayama A."/>
            <person name="Nishizaka S."/>
            <person name="Nomoto H."/>
            <person name="Ohta F."/>
            <person name="Oishi K."/>
            <person name="Rigoutsos I."/>
            <person name="Sano M."/>
            <person name="Sasaki A."/>
            <person name="Sasakura Y."/>
            <person name="Shoguchi E."/>
            <person name="Shin-i T."/>
            <person name="Spagnuolo A."/>
            <person name="Stainier D."/>
            <person name="Suzuki M.M."/>
            <person name="Tassy O."/>
            <person name="Takatori N."/>
            <person name="Tokuoka M."/>
            <person name="Yagi K."/>
            <person name="Yoshizaki F."/>
            <person name="Wada S."/>
            <person name="Zhang C."/>
            <person name="Hyatt P.D."/>
            <person name="Larimer F."/>
            <person name="Detter C."/>
            <person name="Doggett N."/>
            <person name="Glavina T."/>
            <person name="Hawkins T."/>
            <person name="Richardson P."/>
            <person name="Lucas S."/>
            <person name="Kohara Y."/>
            <person name="Levine M."/>
            <person name="Satoh N."/>
            <person name="Rokhsar D.S."/>
        </authorList>
    </citation>
    <scope>NUCLEOTIDE SEQUENCE [LARGE SCALE GENOMIC DNA]</scope>
</reference>
<organism evidence="1 2">
    <name type="scientific">Ciona intestinalis</name>
    <name type="common">Transparent sea squirt</name>
    <name type="synonym">Ascidia intestinalis</name>
    <dbReference type="NCBI Taxonomy" id="7719"/>
    <lineage>
        <taxon>Eukaryota</taxon>
        <taxon>Metazoa</taxon>
        <taxon>Chordata</taxon>
        <taxon>Tunicata</taxon>
        <taxon>Ascidiacea</taxon>
        <taxon>Phlebobranchia</taxon>
        <taxon>Cionidae</taxon>
        <taxon>Ciona</taxon>
    </lineage>
</organism>
<protein>
    <submittedName>
        <fullName evidence="1">Uncharacterized protein</fullName>
    </submittedName>
</protein>
<proteinExistence type="predicted"/>
<reference evidence="1" key="3">
    <citation type="submission" date="2025-08" db="UniProtKB">
        <authorList>
            <consortium name="Ensembl"/>
        </authorList>
    </citation>
    <scope>IDENTIFICATION</scope>
</reference>
<dbReference type="InterPro" id="IPR006885">
    <property type="entry name" value="NADH_UbQ_FeS_4_mit-like"/>
</dbReference>
<keyword evidence="2" id="KW-1185">Reference proteome</keyword>
<dbReference type="OMA" id="MPVYIRS"/>